<dbReference type="InterPro" id="IPR041577">
    <property type="entry name" value="RT_RNaseH_2"/>
</dbReference>
<dbReference type="PROSITE" id="PS50879">
    <property type="entry name" value="RNASE_H_1"/>
    <property type="match status" value="1"/>
</dbReference>
<dbReference type="AlphaFoldDB" id="A0A2I0B0R7"/>
<dbReference type="PANTHER" id="PTHR48475">
    <property type="entry name" value="RIBONUCLEASE H"/>
    <property type="match status" value="1"/>
</dbReference>
<dbReference type="SUPFAM" id="SSF53098">
    <property type="entry name" value="Ribonuclease H-like"/>
    <property type="match status" value="2"/>
</dbReference>
<dbReference type="InterPro" id="IPR036397">
    <property type="entry name" value="RNaseH_sf"/>
</dbReference>
<dbReference type="Pfam" id="PF17921">
    <property type="entry name" value="Integrase_H2C2"/>
    <property type="match status" value="1"/>
</dbReference>
<protein>
    <submittedName>
        <fullName evidence="4">Putative mitochondrial protein</fullName>
    </submittedName>
</protein>
<dbReference type="InterPro" id="IPR043502">
    <property type="entry name" value="DNA/RNA_pol_sf"/>
</dbReference>
<evidence type="ECO:0000313" key="4">
    <source>
        <dbReference type="EMBL" id="PKA61369.1"/>
    </source>
</evidence>
<dbReference type="InterPro" id="IPR043128">
    <property type="entry name" value="Rev_trsase/Diguanyl_cyclase"/>
</dbReference>
<keyword evidence="5" id="KW-1185">Reference proteome</keyword>
<dbReference type="EMBL" id="KZ451931">
    <property type="protein sequence ID" value="PKA61369.1"/>
    <property type="molecule type" value="Genomic_DNA"/>
</dbReference>
<dbReference type="Pfam" id="PF00665">
    <property type="entry name" value="rve"/>
    <property type="match status" value="1"/>
</dbReference>
<reference evidence="4 5" key="1">
    <citation type="journal article" date="2017" name="Nature">
        <title>The Apostasia genome and the evolution of orchids.</title>
        <authorList>
            <person name="Zhang G.Q."/>
            <person name="Liu K.W."/>
            <person name="Li Z."/>
            <person name="Lohaus R."/>
            <person name="Hsiao Y.Y."/>
            <person name="Niu S.C."/>
            <person name="Wang J.Y."/>
            <person name="Lin Y.C."/>
            <person name="Xu Q."/>
            <person name="Chen L.J."/>
            <person name="Yoshida K."/>
            <person name="Fujiwara S."/>
            <person name="Wang Z.W."/>
            <person name="Zhang Y.Q."/>
            <person name="Mitsuda N."/>
            <person name="Wang M."/>
            <person name="Liu G.H."/>
            <person name="Pecoraro L."/>
            <person name="Huang H.X."/>
            <person name="Xiao X.J."/>
            <person name="Lin M."/>
            <person name="Wu X.Y."/>
            <person name="Wu W.L."/>
            <person name="Chen Y.Y."/>
            <person name="Chang S.B."/>
            <person name="Sakamoto S."/>
            <person name="Ohme-Takagi M."/>
            <person name="Yagi M."/>
            <person name="Zeng S.J."/>
            <person name="Shen C.Y."/>
            <person name="Yeh C.M."/>
            <person name="Luo Y.B."/>
            <person name="Tsai W.C."/>
            <person name="Van de Peer Y."/>
            <person name="Liu Z.J."/>
        </authorList>
    </citation>
    <scope>NUCLEOTIDE SEQUENCE [LARGE SCALE GENOMIC DNA]</scope>
    <source>
        <strain evidence="5">cv. Shenzhen</strain>
        <tissue evidence="4">Stem</tissue>
    </source>
</reference>
<dbReference type="InterPro" id="IPR002156">
    <property type="entry name" value="RNaseH_domain"/>
</dbReference>
<evidence type="ECO:0000259" key="1">
    <source>
        <dbReference type="PROSITE" id="PS50878"/>
    </source>
</evidence>
<evidence type="ECO:0000259" key="3">
    <source>
        <dbReference type="PROSITE" id="PS50994"/>
    </source>
</evidence>
<dbReference type="SUPFAM" id="SSF56672">
    <property type="entry name" value="DNA/RNA polymerases"/>
    <property type="match status" value="1"/>
</dbReference>
<dbReference type="PANTHER" id="PTHR48475:SF2">
    <property type="entry name" value="RIBONUCLEASE H"/>
    <property type="match status" value="1"/>
</dbReference>
<dbReference type="Pfam" id="PF13456">
    <property type="entry name" value="RVT_3"/>
    <property type="match status" value="1"/>
</dbReference>
<dbReference type="GO" id="GO:0003676">
    <property type="term" value="F:nucleic acid binding"/>
    <property type="evidence" value="ECO:0007669"/>
    <property type="project" value="InterPro"/>
</dbReference>
<dbReference type="GO" id="GO:0004523">
    <property type="term" value="F:RNA-DNA hybrid ribonuclease activity"/>
    <property type="evidence" value="ECO:0007669"/>
    <property type="project" value="InterPro"/>
</dbReference>
<dbReference type="CDD" id="cd01647">
    <property type="entry name" value="RT_LTR"/>
    <property type="match status" value="1"/>
</dbReference>
<dbReference type="GO" id="GO:0015074">
    <property type="term" value="P:DNA integration"/>
    <property type="evidence" value="ECO:0007669"/>
    <property type="project" value="InterPro"/>
</dbReference>
<evidence type="ECO:0000313" key="5">
    <source>
        <dbReference type="Proteomes" id="UP000236161"/>
    </source>
</evidence>
<proteinExistence type="predicted"/>
<feature type="domain" description="RNase H type-1" evidence="2">
    <location>
        <begin position="305"/>
        <end position="433"/>
    </location>
</feature>
<accession>A0A2I0B0R7</accession>
<gene>
    <name evidence="4" type="ORF">AXF42_Ash020345</name>
</gene>
<dbReference type="Gene3D" id="3.30.70.270">
    <property type="match status" value="2"/>
</dbReference>
<dbReference type="CDD" id="cd09279">
    <property type="entry name" value="RNase_HI_like"/>
    <property type="match status" value="1"/>
</dbReference>
<dbReference type="PROSITE" id="PS50878">
    <property type="entry name" value="RT_POL"/>
    <property type="match status" value="1"/>
</dbReference>
<sequence length="685" mass="77421">MPFGLKNAGATYQRMIDAVFKNQRGRNLEAYVDDVLVKSKTLTEHLGDLREMLDTLRRYNLKLNPAKCTFGAASGKYLGYLVSVRGIEANPDKISAILSMPSPKTAKEVQKLAGRINNLGRFISKTGDRCSPFFRCLRDSKKGLWDSGCEAAFTELKKYLTSSPILMAPKEGTVLSLYLGVSDTAVSVVLLDSEKGVQHLIFYTSHILLDTESRYPTLEKLALALLMTARKLRPYFQSHTIQVVTDQPLLKILHTPEVSGRLLKWSIELGEYDIRFIPRTAIKAQALADFVAEFSTSEPPPTKILANIQSLHVDGASGSQSQGAGILLTSPLGGVLHQAVMLRFKATNNQVEYEALIAGLNFAFSLAVRIQVFSDFLLVVNQLNQTFETKDEVLKKYLQLTKSLISLFEDFSLTHIPCERNQVADRLAKEGLPDLRRTQVFERPSFECTEVSSQEQPPCWMDEILDYLKNGTQLTTDERHRVKLTCAKYTVIDGELYRRSYAKPLTKCLRPDEALKVMEAIHQGECGTHARGRSLVMRILRQGFFWPNIHKDAQVFVEKCPQCQYYANMQRQPAGYLKPINSSWPFVIWGLDFLGPMPTAMRGYKWILVAVDYFTKWIEAKPLTQPTTQNVESFLWTNIICRYGVPMVVITDNGTPFANQRIHDFCGEHQINLKYASVWHPHTNG</sequence>
<feature type="domain" description="Reverse transcriptase" evidence="1">
    <location>
        <begin position="1"/>
        <end position="82"/>
    </location>
</feature>
<evidence type="ECO:0000259" key="2">
    <source>
        <dbReference type="PROSITE" id="PS50879"/>
    </source>
</evidence>
<dbReference type="Gene3D" id="1.10.340.70">
    <property type="match status" value="1"/>
</dbReference>
<dbReference type="PROSITE" id="PS50994">
    <property type="entry name" value="INTEGRASE"/>
    <property type="match status" value="1"/>
</dbReference>
<dbReference type="InterPro" id="IPR012337">
    <property type="entry name" value="RNaseH-like_sf"/>
</dbReference>
<dbReference type="Proteomes" id="UP000236161">
    <property type="component" value="Unassembled WGS sequence"/>
</dbReference>
<feature type="domain" description="Integrase catalytic" evidence="3">
    <location>
        <begin position="581"/>
        <end position="685"/>
    </location>
</feature>
<dbReference type="Pfam" id="PF17919">
    <property type="entry name" value="RT_RNaseH_2"/>
    <property type="match status" value="1"/>
</dbReference>
<dbReference type="Gene3D" id="3.30.420.10">
    <property type="entry name" value="Ribonuclease H-like superfamily/Ribonuclease H"/>
    <property type="match status" value="2"/>
</dbReference>
<organism evidence="4 5">
    <name type="scientific">Apostasia shenzhenica</name>
    <dbReference type="NCBI Taxonomy" id="1088818"/>
    <lineage>
        <taxon>Eukaryota</taxon>
        <taxon>Viridiplantae</taxon>
        <taxon>Streptophyta</taxon>
        <taxon>Embryophyta</taxon>
        <taxon>Tracheophyta</taxon>
        <taxon>Spermatophyta</taxon>
        <taxon>Magnoliopsida</taxon>
        <taxon>Liliopsida</taxon>
        <taxon>Asparagales</taxon>
        <taxon>Orchidaceae</taxon>
        <taxon>Apostasioideae</taxon>
        <taxon>Apostasia</taxon>
    </lineage>
</organism>
<dbReference type="InterPro" id="IPR041588">
    <property type="entry name" value="Integrase_H2C2"/>
</dbReference>
<dbReference type="Pfam" id="PF00078">
    <property type="entry name" value="RVT_1"/>
    <property type="match status" value="1"/>
</dbReference>
<dbReference type="InterPro" id="IPR001584">
    <property type="entry name" value="Integrase_cat-core"/>
</dbReference>
<dbReference type="OrthoDB" id="786261at2759"/>
<name>A0A2I0B0R7_9ASPA</name>
<dbReference type="InterPro" id="IPR000477">
    <property type="entry name" value="RT_dom"/>
</dbReference>